<name>A0A7Y9R2W4_9BURK</name>
<dbReference type="AlphaFoldDB" id="A0A7Y9R2W4"/>
<sequence length="447" mass="47830">MSDRRNTPAFIRPLTGTALGLGLLAASTLGVAQTTSNICEPDGGYVVAYYNGTFAMPEDADAQRAALRIARHGKYAGATETATTTSGKAEPVRYETFYSTAGTASGATESRFQALAAEYRKLLDGALTQNWEYFWDMASGSIDNWSVLAAKSGDSRFLAITSAYPATVTSLRAKANTDLEAELKVSTTMAARQLARAQALYTERQKLLMVSFSQGALFADKAFAKLGSPTDKTVLKQELSTLPAVSLQSSLTASMVALTIPTPAQNQGFFTATLSWAVPAAAIGQKLNTVTGLMEDIQNDFDLQVIEPSGDYVHFTDTGDVGKGGGGATLVGTSGFLDADSRTVGPEHYYASCDESKLRTGNYWVAVTKVRAPIPAQTFVTLQIAFAKSGEVYTKTWNYNDVPGFIQKDRLTFPVKVTVKQSTDGKWTAEIVPYEPVATYASTLTPA</sequence>
<evidence type="ECO:0000313" key="2">
    <source>
        <dbReference type="EMBL" id="NYG35314.1"/>
    </source>
</evidence>
<gene>
    <name evidence="2" type="ORF">BDD16_004300</name>
</gene>
<evidence type="ECO:0000256" key="1">
    <source>
        <dbReference type="SAM" id="SignalP"/>
    </source>
</evidence>
<comment type="caution">
    <text evidence="2">The sequence shown here is derived from an EMBL/GenBank/DDBJ whole genome shotgun (WGS) entry which is preliminary data.</text>
</comment>
<dbReference type="RefSeq" id="WP_179635852.1">
    <property type="nucleotide sequence ID" value="NZ_JACCFH010000001.1"/>
</dbReference>
<accession>A0A7Y9R2W4</accession>
<keyword evidence="1" id="KW-0732">Signal</keyword>
<dbReference type="Proteomes" id="UP000518288">
    <property type="component" value="Unassembled WGS sequence"/>
</dbReference>
<protein>
    <recommendedName>
        <fullName evidence="4">DUF4012 domain-containing protein</fullName>
    </recommendedName>
</protein>
<evidence type="ECO:0000313" key="3">
    <source>
        <dbReference type="Proteomes" id="UP000518288"/>
    </source>
</evidence>
<feature type="chain" id="PRO_5031331988" description="DUF4012 domain-containing protein" evidence="1">
    <location>
        <begin position="33"/>
        <end position="447"/>
    </location>
</feature>
<reference evidence="2 3" key="1">
    <citation type="submission" date="2020-07" db="EMBL/GenBank/DDBJ databases">
        <title>Genomic Encyclopedia of Archaeal and Bacterial Type Strains, Phase II (KMG-II): from individual species to whole genera.</title>
        <authorList>
            <person name="Goeker M."/>
        </authorList>
    </citation>
    <scope>NUCLEOTIDE SEQUENCE [LARGE SCALE GENOMIC DNA]</scope>
    <source>
        <strain evidence="2 3">DSM 21226</strain>
    </source>
</reference>
<dbReference type="EMBL" id="JACCFH010000001">
    <property type="protein sequence ID" value="NYG35314.1"/>
    <property type="molecule type" value="Genomic_DNA"/>
</dbReference>
<organism evidence="2 3">
    <name type="scientific">Sphaerotilus montanus</name>
    <dbReference type="NCBI Taxonomy" id="522889"/>
    <lineage>
        <taxon>Bacteria</taxon>
        <taxon>Pseudomonadati</taxon>
        <taxon>Pseudomonadota</taxon>
        <taxon>Betaproteobacteria</taxon>
        <taxon>Burkholderiales</taxon>
        <taxon>Sphaerotilaceae</taxon>
        <taxon>Sphaerotilus</taxon>
    </lineage>
</organism>
<keyword evidence="3" id="KW-1185">Reference proteome</keyword>
<feature type="signal peptide" evidence="1">
    <location>
        <begin position="1"/>
        <end position="32"/>
    </location>
</feature>
<proteinExistence type="predicted"/>
<evidence type="ECO:0008006" key="4">
    <source>
        <dbReference type="Google" id="ProtNLM"/>
    </source>
</evidence>